<dbReference type="EMBL" id="LR214940">
    <property type="protein sequence ID" value="VEU56039.1"/>
    <property type="molecule type" value="Genomic_DNA"/>
</dbReference>
<protein>
    <submittedName>
        <fullName evidence="3">Lipoprotein</fullName>
    </submittedName>
</protein>
<name>A0A448ZXQ6_METOS</name>
<keyword evidence="2" id="KW-0812">Transmembrane</keyword>
<keyword evidence="3" id="KW-0449">Lipoprotein</keyword>
<dbReference type="PANTHER" id="PTHR45661">
    <property type="entry name" value="SURFACE ANTIGEN"/>
    <property type="match status" value="1"/>
</dbReference>
<dbReference type="Pfam" id="PF13306">
    <property type="entry name" value="LRR_5"/>
    <property type="match status" value="10"/>
</dbReference>
<dbReference type="RefSeq" id="WP_022935967.1">
    <property type="nucleotide sequence ID" value="NZ_LR214940.1"/>
</dbReference>
<dbReference type="SUPFAM" id="SSF52058">
    <property type="entry name" value="L domain-like"/>
    <property type="match status" value="2"/>
</dbReference>
<keyword evidence="2" id="KW-0472">Membrane</keyword>
<dbReference type="Proteomes" id="UP000290482">
    <property type="component" value="Chromosome"/>
</dbReference>
<keyword evidence="2" id="KW-1133">Transmembrane helix</keyword>
<reference evidence="3 4" key="1">
    <citation type="submission" date="2019-01" db="EMBL/GenBank/DDBJ databases">
        <authorList>
            <consortium name="Pathogen Informatics"/>
        </authorList>
    </citation>
    <scope>NUCLEOTIDE SEQUENCE [LARGE SCALE GENOMIC DNA]</scope>
    <source>
        <strain evidence="3 4">NCTC10112</strain>
    </source>
</reference>
<evidence type="ECO:0000313" key="3">
    <source>
        <dbReference type="EMBL" id="VEU56039.1"/>
    </source>
</evidence>
<sequence>MAESKELKKYEGELKASKEDEKFEKSIQREVDNYNIDDLLKSKSKTSLNKDVNKLKLVKIMSIPLISIFSVQIVAGIAIEGLLQSKTPKITPTYDSKEQLEFDTIMRKIGDTIESNNILRFKNEPKINKLRISGNIKHIGEEAFKDFKHIEEIIFEKDCDLKSIGYQAFLGMVGVKKITFENPNSISILNLDEFTNLANDDTAFQFGRNEDKNIVNASKADYLAMFNKATLTKAELERVSTISYNAFANNSTVKTLDLTDTRISNISRDAFKNSKIRNVLLSNNFEKIEKGIFDGLTSLQSLDTGLGVKVISDEAFKDSSISEITFGNNLLEIGESAFENTKLINVVMPESLKTLGRYAFANITTLETFVLNDVETIGINIISNSKALKKLDISKTKKASIDIVSDIEVEELIINNLVNELGSDILSTFNIKKLVLKDVKSISSSLFENNTTLREVELKEGLSDIKEKAFKNVKLSKLTLPNSLKTIDSEAFANCGLEEGIDFGLSQNLFIGDKAFQNNNFINLNISAIAEIRNDNVFEGCANIQNVTMHEDVKISTTFYSKGLLASRYTLKKIFVPKSLYQNISETIWNDSLTQRDQSFDESWYSFFCLKDSTTDSYKLPYKNIDFIEYGKGVKYIKSITPEHMFNKYRVINIKINDTIKGFSTNAFANQNINIVSDSINSKTIIGDNAFTRLGMINGKDTLITSEFKEMNIESFQKLLNSYSGKILFSNDFAFDSISTTALVANSVEFENGIETINNIKWAENFKFGLDDLYDSKPTVKKIIIPNSVKKIVNSFANFRCDNNTELAFSEGSLLETIENSFNNITNCTSLDFSKTKLHEIIGSDSFNKIKANKQTKQLNLSLPLNLLDSYDHTYFNSDTNESSEFTSLNNKDVLNLNELKNPALIKAFIQFKIKLNLSYIAEFTMTNNMLENSKFTEVVFDEGYATIPDKFLFNSEITKLTLPTTLTHIGSNAFVNTKIKDLDFRHITHLQSIGENAFGFTKYNEGWQGKYGIDTINGKAELSLSEWNAITNKKFVFGLFLGKVTASASTFENNKIPTKYFFSNLFSELILESGIRELENKAVEYMANVRHITLPNTIINYGEDGENFSTYANKILTINGKNEINANNIPRELLRAFAGKIVFSNNPPENLMLNHVTSLVFEPGVTEIPKNFGPTSFNTNELSEVVFPNTLIKIGDNAFENSRIRNLVLPSSVKSIGYFAFGSSSLENGIETINGKTELNFDDWLKPDYDVKPSAFNGFGGKVIISENALSKIPNKSFYKFLFSEIEFQEGITEITKNIFNNIYPNTYFNPRLKNIILPTSLQKININLHFSPQDSFLGYFGNLKVFDTINGNSTLNYDDWFNKDVGIDTFSSFGKELVVSSALNNKFRKYDVKISFACETLRFSDDIEYISFRGKSERESAFPYLKELILPENIKQIRGNFSSKFLEKINGKTELDLDYWQTKGIINKPEEIFSVFSGFNNKVIISKNQAEALQNISDFAYFVNSKEIVFKEGIQYLPFLSISFGARREYQEQIIHIPSTLEFLEDNWLNYFYPANIFSKKFNGYDDERYTKFIIHAKDDETYNKKVDQIRKLFQICARDKSLSFLSFEHSTDLIK</sequence>
<dbReference type="PANTHER" id="PTHR45661:SF3">
    <property type="entry name" value="IG-LIKE DOMAIN-CONTAINING PROTEIN"/>
    <property type="match status" value="1"/>
</dbReference>
<gene>
    <name evidence="3" type="ORF">NCTC10112_00641</name>
</gene>
<keyword evidence="4" id="KW-1185">Reference proteome</keyword>
<dbReference type="KEGG" id="mob:NCTC10112_00641"/>
<accession>A0A448ZXQ6</accession>
<dbReference type="InterPro" id="IPR032675">
    <property type="entry name" value="LRR_dom_sf"/>
</dbReference>
<organism evidence="3 4">
    <name type="scientific">Metamycoplasma orale</name>
    <name type="common">Mycoplasma orale</name>
    <dbReference type="NCBI Taxonomy" id="2121"/>
    <lineage>
        <taxon>Bacteria</taxon>
        <taxon>Bacillati</taxon>
        <taxon>Mycoplasmatota</taxon>
        <taxon>Mycoplasmoidales</taxon>
        <taxon>Metamycoplasmataceae</taxon>
        <taxon>Metamycoplasma</taxon>
    </lineage>
</organism>
<feature type="transmembrane region" description="Helical" evidence="2">
    <location>
        <begin position="57"/>
        <end position="79"/>
    </location>
</feature>
<dbReference type="InterPro" id="IPR053139">
    <property type="entry name" value="Surface_bspA-like"/>
</dbReference>
<evidence type="ECO:0000256" key="2">
    <source>
        <dbReference type="SAM" id="Phobius"/>
    </source>
</evidence>
<evidence type="ECO:0000313" key="4">
    <source>
        <dbReference type="Proteomes" id="UP000290482"/>
    </source>
</evidence>
<dbReference type="InterPro" id="IPR026906">
    <property type="entry name" value="LRR_5"/>
</dbReference>
<proteinExistence type="predicted"/>
<evidence type="ECO:0000256" key="1">
    <source>
        <dbReference type="SAM" id="MobiDB-lite"/>
    </source>
</evidence>
<dbReference type="Gene3D" id="3.80.10.10">
    <property type="entry name" value="Ribonuclease Inhibitor"/>
    <property type="match status" value="5"/>
</dbReference>
<feature type="region of interest" description="Disordered" evidence="1">
    <location>
        <begin position="1"/>
        <end position="21"/>
    </location>
</feature>